<feature type="region of interest" description="Disordered" evidence="2">
    <location>
        <begin position="241"/>
        <end position="314"/>
    </location>
</feature>
<comment type="caution">
    <text evidence="3">The sequence shown here is derived from an EMBL/GenBank/DDBJ whole genome shotgun (WGS) entry which is preliminary data.</text>
</comment>
<evidence type="ECO:0000313" key="3">
    <source>
        <dbReference type="EMBL" id="CAK0876887.1"/>
    </source>
</evidence>
<feature type="region of interest" description="Disordered" evidence="2">
    <location>
        <begin position="102"/>
        <end position="137"/>
    </location>
</feature>
<protein>
    <submittedName>
        <fullName evidence="3">Uncharacterized protein</fullName>
    </submittedName>
</protein>
<dbReference type="Proteomes" id="UP001189429">
    <property type="component" value="Unassembled WGS sequence"/>
</dbReference>
<organism evidence="3 4">
    <name type="scientific">Prorocentrum cordatum</name>
    <dbReference type="NCBI Taxonomy" id="2364126"/>
    <lineage>
        <taxon>Eukaryota</taxon>
        <taxon>Sar</taxon>
        <taxon>Alveolata</taxon>
        <taxon>Dinophyceae</taxon>
        <taxon>Prorocentrales</taxon>
        <taxon>Prorocentraceae</taxon>
        <taxon>Prorocentrum</taxon>
    </lineage>
</organism>
<dbReference type="EMBL" id="CAUYUJ010017676">
    <property type="protein sequence ID" value="CAK0876887.1"/>
    <property type="molecule type" value="Genomic_DNA"/>
</dbReference>
<feature type="non-terminal residue" evidence="3">
    <location>
        <position position="314"/>
    </location>
</feature>
<feature type="coiled-coil region" evidence="1">
    <location>
        <begin position="192"/>
        <end position="219"/>
    </location>
</feature>
<name>A0ABN9VWK2_9DINO</name>
<feature type="compositionally biased region" description="Basic and acidic residues" evidence="2">
    <location>
        <begin position="293"/>
        <end position="314"/>
    </location>
</feature>
<feature type="compositionally biased region" description="Low complexity" evidence="2">
    <location>
        <begin position="127"/>
        <end position="137"/>
    </location>
</feature>
<proteinExistence type="predicted"/>
<feature type="compositionally biased region" description="Low complexity" evidence="2">
    <location>
        <begin position="241"/>
        <end position="255"/>
    </location>
</feature>
<accession>A0ABN9VWK2</accession>
<evidence type="ECO:0000256" key="2">
    <source>
        <dbReference type="SAM" id="MobiDB-lite"/>
    </source>
</evidence>
<evidence type="ECO:0000313" key="4">
    <source>
        <dbReference type="Proteomes" id="UP001189429"/>
    </source>
</evidence>
<feature type="compositionally biased region" description="Basic and acidic residues" evidence="2">
    <location>
        <begin position="270"/>
        <end position="282"/>
    </location>
</feature>
<evidence type="ECO:0000256" key="1">
    <source>
        <dbReference type="SAM" id="Coils"/>
    </source>
</evidence>
<keyword evidence="4" id="KW-1185">Reference proteome</keyword>
<keyword evidence="1" id="KW-0175">Coiled coil</keyword>
<reference evidence="3" key="1">
    <citation type="submission" date="2023-10" db="EMBL/GenBank/DDBJ databases">
        <authorList>
            <person name="Chen Y."/>
            <person name="Shah S."/>
            <person name="Dougan E. K."/>
            <person name="Thang M."/>
            <person name="Chan C."/>
        </authorList>
    </citation>
    <scope>NUCLEOTIDE SEQUENCE [LARGE SCALE GENOMIC DNA]</scope>
</reference>
<sequence>MAAVLAWWPPWAAGGGGATKATPPILKASPENATRSAKSIASLVKTDSGCLVHIGRTIGWIVRGWIGKDLAVLEREREERSSGGGLAEGEALDVAAEAECAKHGAAPARKPQLRRARTEPQEGPTLAPRAGGAGSAAAPCSWASPALSVTDLEPPLSATSELLEHHSLSPAIPAAEAERQREDAGLAQRRENEVLLEENATLRAQKKKLDQKMKKTVGEVDLLLCRFQACEEELRRLPAPQEAAAAMPAPASSSASHEEMQQELQALLAAEKKSGRQRRQQELNEANSALQASREEQLEAQHTLERVRSELSEA</sequence>
<gene>
    <name evidence="3" type="ORF">PCOR1329_LOCUS61087</name>
</gene>